<dbReference type="Proteomes" id="UP000004221">
    <property type="component" value="Unassembled WGS sequence"/>
</dbReference>
<dbReference type="AlphaFoldDB" id="I4EMC5"/>
<comment type="caution">
    <text evidence="1">The sequence shown here is derived from an EMBL/GenBank/DDBJ whole genome shotgun (WGS) entry which is preliminary data.</text>
</comment>
<proteinExistence type="predicted"/>
<name>I4EMC5_9BACT</name>
<protein>
    <submittedName>
        <fullName evidence="1">Uncharacterized protein</fullName>
    </submittedName>
</protein>
<gene>
    <name evidence="1" type="ORF">NITHO_5900002</name>
</gene>
<evidence type="ECO:0000313" key="2">
    <source>
        <dbReference type="Proteomes" id="UP000004221"/>
    </source>
</evidence>
<sequence length="106" mass="11717">MLSLADILLRDFDSPWSSLVHVAPRTMPTSARAHLLLPAALVYGRRGLSFLWATALTVRVASYFHLLNPFIRAFTWGRNSKLNSRFRLSRGSKTTTIPGGPGSAFS</sequence>
<organism evidence="1 2">
    <name type="scientific">Nitrolancea hollandica Lb</name>
    <dbReference type="NCBI Taxonomy" id="1129897"/>
    <lineage>
        <taxon>Bacteria</taxon>
        <taxon>Pseudomonadati</taxon>
        <taxon>Thermomicrobiota</taxon>
        <taxon>Thermomicrobia</taxon>
        <taxon>Sphaerobacterales</taxon>
        <taxon>Sphaerobacterineae</taxon>
        <taxon>Sphaerobacteraceae</taxon>
        <taxon>Nitrolancea</taxon>
    </lineage>
</organism>
<reference evidence="1 2" key="1">
    <citation type="journal article" date="2012" name="ISME J.">
        <title>Nitrification expanded: discovery, physiology and genomics of a nitrite-oxidizing bacterium from the phylum Chloroflexi.</title>
        <authorList>
            <person name="Sorokin D.Y."/>
            <person name="Lucker S."/>
            <person name="Vejmelkova D."/>
            <person name="Kostrikina N.A."/>
            <person name="Kleerebezem R."/>
            <person name="Rijpstra W.I."/>
            <person name="Damste J.S."/>
            <person name="Le Paslier D."/>
            <person name="Muyzer G."/>
            <person name="Wagner M."/>
            <person name="van Loosdrecht M.C."/>
            <person name="Daims H."/>
        </authorList>
    </citation>
    <scope>NUCLEOTIDE SEQUENCE [LARGE SCALE GENOMIC DNA]</scope>
    <source>
        <strain evidence="2">none</strain>
    </source>
</reference>
<dbReference type="EMBL" id="CAGS01000546">
    <property type="protein sequence ID" value="CCF85838.1"/>
    <property type="molecule type" value="Genomic_DNA"/>
</dbReference>
<evidence type="ECO:0000313" key="1">
    <source>
        <dbReference type="EMBL" id="CCF85838.1"/>
    </source>
</evidence>
<accession>I4EMC5</accession>
<keyword evidence="2" id="KW-1185">Reference proteome</keyword>